<dbReference type="Proteomes" id="UP001154329">
    <property type="component" value="Chromosome 1"/>
</dbReference>
<feature type="domain" description="Ig-like" evidence="2">
    <location>
        <begin position="84"/>
        <end position="179"/>
    </location>
</feature>
<dbReference type="InterPro" id="IPR036179">
    <property type="entry name" value="Ig-like_dom_sf"/>
</dbReference>
<dbReference type="CDD" id="cd00099">
    <property type="entry name" value="IgV"/>
    <property type="match status" value="1"/>
</dbReference>
<dbReference type="SUPFAM" id="SSF48726">
    <property type="entry name" value="Immunoglobulin"/>
    <property type="match status" value="2"/>
</dbReference>
<organism evidence="3 4">
    <name type="scientific">Aphis gossypii</name>
    <name type="common">Cotton aphid</name>
    <dbReference type="NCBI Taxonomy" id="80765"/>
    <lineage>
        <taxon>Eukaryota</taxon>
        <taxon>Metazoa</taxon>
        <taxon>Ecdysozoa</taxon>
        <taxon>Arthropoda</taxon>
        <taxon>Hexapoda</taxon>
        <taxon>Insecta</taxon>
        <taxon>Pterygota</taxon>
        <taxon>Neoptera</taxon>
        <taxon>Paraneoptera</taxon>
        <taxon>Hemiptera</taxon>
        <taxon>Sternorrhyncha</taxon>
        <taxon>Aphidomorpha</taxon>
        <taxon>Aphidoidea</taxon>
        <taxon>Aphididae</taxon>
        <taxon>Aphidini</taxon>
        <taxon>Aphis</taxon>
        <taxon>Aphis</taxon>
    </lineage>
</organism>
<dbReference type="InterPro" id="IPR013098">
    <property type="entry name" value="Ig_I-set"/>
</dbReference>
<dbReference type="InterPro" id="IPR003598">
    <property type="entry name" value="Ig_sub2"/>
</dbReference>
<reference evidence="3" key="1">
    <citation type="submission" date="2022-02" db="EMBL/GenBank/DDBJ databases">
        <authorList>
            <person name="King R."/>
        </authorList>
    </citation>
    <scope>NUCLEOTIDE SEQUENCE</scope>
</reference>
<dbReference type="InterPro" id="IPR013783">
    <property type="entry name" value="Ig-like_fold"/>
</dbReference>
<reference evidence="3" key="2">
    <citation type="submission" date="2022-10" db="EMBL/GenBank/DDBJ databases">
        <authorList>
            <consortium name="ENA_rothamsted_submissions"/>
            <consortium name="culmorum"/>
            <person name="King R."/>
        </authorList>
    </citation>
    <scope>NUCLEOTIDE SEQUENCE</scope>
</reference>
<dbReference type="AlphaFoldDB" id="A0A9P0IKS1"/>
<gene>
    <name evidence="3" type="ORF">APHIGO_LOCUS946</name>
</gene>
<dbReference type="FunFam" id="2.60.40.10:FF:000129">
    <property type="entry name" value="CLUMA_CG018772, isoform A"/>
    <property type="match status" value="1"/>
</dbReference>
<dbReference type="GO" id="GO:0050808">
    <property type="term" value="P:synapse organization"/>
    <property type="evidence" value="ECO:0007669"/>
    <property type="project" value="TreeGrafter"/>
</dbReference>
<dbReference type="PANTHER" id="PTHR23279">
    <property type="entry name" value="DEFECTIVE PROBOSCIS EXTENSION RESPONSE DPR -RELATED"/>
    <property type="match status" value="1"/>
</dbReference>
<evidence type="ECO:0000259" key="2">
    <source>
        <dbReference type="PROSITE" id="PS50835"/>
    </source>
</evidence>
<evidence type="ECO:0000313" key="4">
    <source>
        <dbReference type="Proteomes" id="UP001154329"/>
    </source>
</evidence>
<feature type="domain" description="Ig-like" evidence="2">
    <location>
        <begin position="182"/>
        <end position="285"/>
    </location>
</feature>
<dbReference type="EMBL" id="OU899034">
    <property type="protein sequence ID" value="CAH1709796.1"/>
    <property type="molecule type" value="Genomic_DNA"/>
</dbReference>
<dbReference type="PROSITE" id="PS50835">
    <property type="entry name" value="IG_LIKE"/>
    <property type="match status" value="2"/>
</dbReference>
<evidence type="ECO:0000313" key="3">
    <source>
        <dbReference type="EMBL" id="CAH1709796.1"/>
    </source>
</evidence>
<feature type="compositionally biased region" description="Polar residues" evidence="1">
    <location>
        <begin position="70"/>
        <end position="79"/>
    </location>
</feature>
<dbReference type="InterPro" id="IPR003599">
    <property type="entry name" value="Ig_sub"/>
</dbReference>
<dbReference type="PANTHER" id="PTHR23279:SF4">
    <property type="entry name" value="DEFECTIVE PROBOSCIS EXTENSION RESPONSE 2, ISOFORM F-RELATED"/>
    <property type="match status" value="1"/>
</dbReference>
<proteinExistence type="predicted"/>
<protein>
    <recommendedName>
        <fullName evidence="2">Ig-like domain-containing protein</fullName>
    </recommendedName>
</protein>
<dbReference type="Pfam" id="PF13927">
    <property type="entry name" value="Ig_3"/>
    <property type="match status" value="1"/>
</dbReference>
<dbReference type="SMART" id="SM00408">
    <property type="entry name" value="IGc2"/>
    <property type="match status" value="2"/>
</dbReference>
<dbReference type="SMART" id="SM00409">
    <property type="entry name" value="IG"/>
    <property type="match status" value="2"/>
</dbReference>
<dbReference type="InterPro" id="IPR037448">
    <property type="entry name" value="Zig-8"/>
</dbReference>
<dbReference type="GO" id="GO:0032589">
    <property type="term" value="C:neuron projection membrane"/>
    <property type="evidence" value="ECO:0007669"/>
    <property type="project" value="TreeGrafter"/>
</dbReference>
<feature type="region of interest" description="Disordered" evidence="1">
    <location>
        <begin position="52"/>
        <end position="79"/>
    </location>
</feature>
<dbReference type="Pfam" id="PF07679">
    <property type="entry name" value="I-set"/>
    <property type="match status" value="1"/>
</dbReference>
<evidence type="ECO:0000256" key="1">
    <source>
        <dbReference type="SAM" id="MobiDB-lite"/>
    </source>
</evidence>
<dbReference type="InterPro" id="IPR007110">
    <property type="entry name" value="Ig-like_dom"/>
</dbReference>
<sequence>MINNASALRPPPPVIHHTNTSTSHFHHNFLRLTHILFSNRVCLFTGKLATYTQRPPPSSTPPSALHQADRTSSTPGNGTDQLYPFFDYYVPRNITTTIGQSAFLHCRTENLNDKSVSWMRKRDLHILTAGVLTYTSDQRFQVIHPDNSDNWTLLIKFAQPRDAGIYECQVNTEPKMSLAFQLNVVEMRARICGQQELYVKEDSEVSMRCELSQGPHDLGTIFWYLGNVPVYTDQTSLQSIRQPRVSVHTEWVDGLKSTLHIARAKLTDSGNYTCMPTFGQSATINVHVVNGEHPAAMQHGNRSAVSGQMTVHVLALVSLVIMLSNPVLFGH</sequence>
<accession>A0A9P0IKS1</accession>
<keyword evidence="4" id="KW-1185">Reference proteome</keyword>
<dbReference type="Gene3D" id="2.60.40.10">
    <property type="entry name" value="Immunoglobulins"/>
    <property type="match status" value="2"/>
</dbReference>
<name>A0A9P0IKS1_APHGO</name>